<proteinExistence type="predicted"/>
<organism evidence="1 2">
    <name type="scientific">Segatella copri</name>
    <dbReference type="NCBI Taxonomy" id="165179"/>
    <lineage>
        <taxon>Bacteria</taxon>
        <taxon>Pseudomonadati</taxon>
        <taxon>Bacteroidota</taxon>
        <taxon>Bacteroidia</taxon>
        <taxon>Bacteroidales</taxon>
        <taxon>Prevotellaceae</taxon>
        <taxon>Segatella</taxon>
    </lineage>
</organism>
<accession>A0AAW4NGR3</accession>
<dbReference type="EMBL" id="JAHOEP010000032">
    <property type="protein sequence ID" value="MBV3408967.1"/>
    <property type="molecule type" value="Genomic_DNA"/>
</dbReference>
<comment type="caution">
    <text evidence="1">The sequence shown here is derived from an EMBL/GenBank/DDBJ whole genome shotgun (WGS) entry which is preliminary data.</text>
</comment>
<dbReference type="AlphaFoldDB" id="A0AAW4NGR3"/>
<dbReference type="RefSeq" id="WP_217326892.1">
    <property type="nucleotide sequence ID" value="NZ_CP152484.1"/>
</dbReference>
<sequence length="47" mass="5589">MKSIRALFTYSSPLFTLQFWQICNPPICLSHLFPFLKVKSGEEWVKR</sequence>
<reference evidence="1" key="1">
    <citation type="submission" date="2021-06" db="EMBL/GenBank/DDBJ databases">
        <title>Collection of gut derived symbiotic bacterial strains cultured from healthy donors.</title>
        <authorList>
            <person name="Lin H."/>
            <person name="Littmann E."/>
            <person name="Pamer E.G."/>
        </authorList>
    </citation>
    <scope>NUCLEOTIDE SEQUENCE</scope>
    <source>
        <strain evidence="1">MSK.21.60</strain>
    </source>
</reference>
<evidence type="ECO:0000313" key="2">
    <source>
        <dbReference type="Proteomes" id="UP001196316"/>
    </source>
</evidence>
<evidence type="ECO:0000313" key="1">
    <source>
        <dbReference type="EMBL" id="MBV3408967.1"/>
    </source>
</evidence>
<protein>
    <submittedName>
        <fullName evidence="1">Uncharacterized protein</fullName>
    </submittedName>
</protein>
<name>A0AAW4NGR3_9BACT</name>
<dbReference type="Proteomes" id="UP001196316">
    <property type="component" value="Unassembled WGS sequence"/>
</dbReference>
<gene>
    <name evidence="1" type="ORF">KSW80_11235</name>
</gene>